<protein>
    <submittedName>
        <fullName evidence="2">Uncharacterized protein</fullName>
    </submittedName>
</protein>
<dbReference type="EMBL" id="MU001497">
    <property type="protein sequence ID" value="KAF2446971.1"/>
    <property type="molecule type" value="Genomic_DNA"/>
</dbReference>
<reference evidence="2" key="1">
    <citation type="journal article" date="2020" name="Stud. Mycol.">
        <title>101 Dothideomycetes genomes: a test case for predicting lifestyles and emergence of pathogens.</title>
        <authorList>
            <person name="Haridas S."/>
            <person name="Albert R."/>
            <person name="Binder M."/>
            <person name="Bloem J."/>
            <person name="Labutti K."/>
            <person name="Salamov A."/>
            <person name="Andreopoulos B."/>
            <person name="Baker S."/>
            <person name="Barry K."/>
            <person name="Bills G."/>
            <person name="Bluhm B."/>
            <person name="Cannon C."/>
            <person name="Castanera R."/>
            <person name="Culley D."/>
            <person name="Daum C."/>
            <person name="Ezra D."/>
            <person name="Gonzalez J."/>
            <person name="Henrissat B."/>
            <person name="Kuo A."/>
            <person name="Liang C."/>
            <person name="Lipzen A."/>
            <person name="Lutzoni F."/>
            <person name="Magnuson J."/>
            <person name="Mondo S."/>
            <person name="Nolan M."/>
            <person name="Ohm R."/>
            <person name="Pangilinan J."/>
            <person name="Park H.-J."/>
            <person name="Ramirez L."/>
            <person name="Alfaro M."/>
            <person name="Sun H."/>
            <person name="Tritt A."/>
            <person name="Yoshinaga Y."/>
            <person name="Zwiers L.-H."/>
            <person name="Turgeon B."/>
            <person name="Goodwin S."/>
            <person name="Spatafora J."/>
            <person name="Crous P."/>
            <person name="Grigoriev I."/>
        </authorList>
    </citation>
    <scope>NUCLEOTIDE SEQUENCE</scope>
    <source>
        <strain evidence="2">CBS 690.94</strain>
    </source>
</reference>
<evidence type="ECO:0000256" key="1">
    <source>
        <dbReference type="SAM" id="MobiDB-lite"/>
    </source>
</evidence>
<comment type="caution">
    <text evidence="2">The sequence shown here is derived from an EMBL/GenBank/DDBJ whole genome shotgun (WGS) entry which is preliminary data.</text>
</comment>
<evidence type="ECO:0000313" key="2">
    <source>
        <dbReference type="EMBL" id="KAF2446971.1"/>
    </source>
</evidence>
<evidence type="ECO:0000313" key="3">
    <source>
        <dbReference type="Proteomes" id="UP000799764"/>
    </source>
</evidence>
<accession>A0A9P4PMK9</accession>
<feature type="compositionally biased region" description="Polar residues" evidence="1">
    <location>
        <begin position="139"/>
        <end position="149"/>
    </location>
</feature>
<feature type="region of interest" description="Disordered" evidence="1">
    <location>
        <begin position="21"/>
        <end position="55"/>
    </location>
</feature>
<dbReference type="Proteomes" id="UP000799764">
    <property type="component" value="Unassembled WGS sequence"/>
</dbReference>
<feature type="region of interest" description="Disordered" evidence="1">
    <location>
        <begin position="127"/>
        <end position="149"/>
    </location>
</feature>
<dbReference type="AlphaFoldDB" id="A0A9P4PMK9"/>
<gene>
    <name evidence="2" type="ORF">P171DRAFT_242623</name>
</gene>
<proteinExistence type="predicted"/>
<name>A0A9P4PMK9_9PLEO</name>
<keyword evidence="3" id="KW-1185">Reference proteome</keyword>
<sequence length="149" mass="17119">MLVLWARDDSCRRQDAVTSVHVSSRPSIETPRARPTNSHSLPLRPANDWPKETSHRFQRHIVTRCSFRKEAPTSRRESAQSCTRWLVPHAWLFQLRTMPPRIRPRPRAFGGSLPEHPRTELPILPFRAAGGLERDREVSSLSTSPTNAR</sequence>
<organism evidence="2 3">
    <name type="scientific">Karstenula rhodostoma CBS 690.94</name>
    <dbReference type="NCBI Taxonomy" id="1392251"/>
    <lineage>
        <taxon>Eukaryota</taxon>
        <taxon>Fungi</taxon>
        <taxon>Dikarya</taxon>
        <taxon>Ascomycota</taxon>
        <taxon>Pezizomycotina</taxon>
        <taxon>Dothideomycetes</taxon>
        <taxon>Pleosporomycetidae</taxon>
        <taxon>Pleosporales</taxon>
        <taxon>Massarineae</taxon>
        <taxon>Didymosphaeriaceae</taxon>
        <taxon>Karstenula</taxon>
    </lineage>
</organism>